<name>A0A5B7HRT0_PORTR</name>
<dbReference type="AlphaFoldDB" id="A0A5B7HRT0"/>
<evidence type="ECO:0000313" key="1">
    <source>
        <dbReference type="EMBL" id="MPC75150.1"/>
    </source>
</evidence>
<dbReference type="Proteomes" id="UP000324222">
    <property type="component" value="Unassembled WGS sequence"/>
</dbReference>
<protein>
    <submittedName>
        <fullName evidence="1">Uncharacterized protein</fullName>
    </submittedName>
</protein>
<organism evidence="1 2">
    <name type="scientific">Portunus trituberculatus</name>
    <name type="common">Swimming crab</name>
    <name type="synonym">Neptunus trituberculatus</name>
    <dbReference type="NCBI Taxonomy" id="210409"/>
    <lineage>
        <taxon>Eukaryota</taxon>
        <taxon>Metazoa</taxon>
        <taxon>Ecdysozoa</taxon>
        <taxon>Arthropoda</taxon>
        <taxon>Crustacea</taxon>
        <taxon>Multicrustacea</taxon>
        <taxon>Malacostraca</taxon>
        <taxon>Eumalacostraca</taxon>
        <taxon>Eucarida</taxon>
        <taxon>Decapoda</taxon>
        <taxon>Pleocyemata</taxon>
        <taxon>Brachyura</taxon>
        <taxon>Eubrachyura</taxon>
        <taxon>Portunoidea</taxon>
        <taxon>Portunidae</taxon>
        <taxon>Portuninae</taxon>
        <taxon>Portunus</taxon>
    </lineage>
</organism>
<dbReference type="EMBL" id="VSRR010040479">
    <property type="protein sequence ID" value="MPC75150.1"/>
    <property type="molecule type" value="Genomic_DNA"/>
</dbReference>
<proteinExistence type="predicted"/>
<gene>
    <name evidence="1" type="ORF">E2C01_069534</name>
</gene>
<evidence type="ECO:0000313" key="2">
    <source>
        <dbReference type="Proteomes" id="UP000324222"/>
    </source>
</evidence>
<reference evidence="1 2" key="1">
    <citation type="submission" date="2019-05" db="EMBL/GenBank/DDBJ databases">
        <title>Another draft genome of Portunus trituberculatus and its Hox gene families provides insights of decapod evolution.</title>
        <authorList>
            <person name="Jeong J.-H."/>
            <person name="Song I."/>
            <person name="Kim S."/>
            <person name="Choi T."/>
            <person name="Kim D."/>
            <person name="Ryu S."/>
            <person name="Kim W."/>
        </authorList>
    </citation>
    <scope>NUCLEOTIDE SEQUENCE [LARGE SCALE GENOMIC DNA]</scope>
    <source>
        <tissue evidence="1">Muscle</tissue>
    </source>
</reference>
<sequence>MTSAVAAPNTKSSSSSTAGYGTPRLYNVYSDPGVIIFPALPTPIYMWDFNARHPSLGDASSTPNRSGLPLLNDIRRYQLNRCDTGGATHACGGTVDHIITSGLVPSLCQLLHHQYQLARDDLVALQKFVSQRHGTNIWTASTTKPNQFWYHVATH</sequence>
<accession>A0A5B7HRT0</accession>
<comment type="caution">
    <text evidence="1">The sequence shown here is derived from an EMBL/GenBank/DDBJ whole genome shotgun (WGS) entry which is preliminary data.</text>
</comment>
<keyword evidence="2" id="KW-1185">Reference proteome</keyword>